<feature type="non-terminal residue" evidence="1">
    <location>
        <position position="108"/>
    </location>
</feature>
<dbReference type="Proteomes" id="UP000236291">
    <property type="component" value="Unassembled WGS sequence"/>
</dbReference>
<proteinExistence type="predicted"/>
<gene>
    <name evidence="1" type="ORF">L195_g057495</name>
</gene>
<name>A0A2K3KW72_TRIPR</name>
<evidence type="ECO:0000313" key="1">
    <source>
        <dbReference type="EMBL" id="PNX70540.1"/>
    </source>
</evidence>
<evidence type="ECO:0008006" key="3">
    <source>
        <dbReference type="Google" id="ProtNLM"/>
    </source>
</evidence>
<dbReference type="EMBL" id="ASHM01114211">
    <property type="protein sequence ID" value="PNX70540.1"/>
    <property type="molecule type" value="Genomic_DNA"/>
</dbReference>
<evidence type="ECO:0000313" key="2">
    <source>
        <dbReference type="Proteomes" id="UP000236291"/>
    </source>
</evidence>
<organism evidence="1 2">
    <name type="scientific">Trifolium pratense</name>
    <name type="common">Red clover</name>
    <dbReference type="NCBI Taxonomy" id="57577"/>
    <lineage>
        <taxon>Eukaryota</taxon>
        <taxon>Viridiplantae</taxon>
        <taxon>Streptophyta</taxon>
        <taxon>Embryophyta</taxon>
        <taxon>Tracheophyta</taxon>
        <taxon>Spermatophyta</taxon>
        <taxon>Magnoliopsida</taxon>
        <taxon>eudicotyledons</taxon>
        <taxon>Gunneridae</taxon>
        <taxon>Pentapetalae</taxon>
        <taxon>rosids</taxon>
        <taxon>fabids</taxon>
        <taxon>Fabales</taxon>
        <taxon>Fabaceae</taxon>
        <taxon>Papilionoideae</taxon>
        <taxon>50 kb inversion clade</taxon>
        <taxon>NPAAA clade</taxon>
        <taxon>Hologalegina</taxon>
        <taxon>IRL clade</taxon>
        <taxon>Trifolieae</taxon>
        <taxon>Trifolium</taxon>
    </lineage>
</organism>
<sequence length="108" mass="12155">MEQVLAVIYGIWHAHNLIIFQNKYIPPIDVCNTALQLLQEFQCFGKLPSLPNRPFASSSRSNNDRWTPPPRGTLKINVDAHLSSDGHWFSGMLLRWSDGSTFGAATRS</sequence>
<protein>
    <recommendedName>
        <fullName evidence="3">RNase H type-1 domain-containing protein</fullName>
    </recommendedName>
</protein>
<accession>A0A2K3KW72</accession>
<comment type="caution">
    <text evidence="1">The sequence shown here is derived from an EMBL/GenBank/DDBJ whole genome shotgun (WGS) entry which is preliminary data.</text>
</comment>
<reference evidence="1 2" key="1">
    <citation type="journal article" date="2014" name="Am. J. Bot.">
        <title>Genome assembly and annotation for red clover (Trifolium pratense; Fabaceae).</title>
        <authorList>
            <person name="Istvanek J."/>
            <person name="Jaros M."/>
            <person name="Krenek A."/>
            <person name="Repkova J."/>
        </authorList>
    </citation>
    <scope>NUCLEOTIDE SEQUENCE [LARGE SCALE GENOMIC DNA]</scope>
    <source>
        <strain evidence="2">cv. Tatra</strain>
        <tissue evidence="1">Young leaves</tissue>
    </source>
</reference>
<reference evidence="1 2" key="2">
    <citation type="journal article" date="2017" name="Front. Plant Sci.">
        <title>Gene Classification and Mining of Molecular Markers Useful in Red Clover (Trifolium pratense) Breeding.</title>
        <authorList>
            <person name="Istvanek J."/>
            <person name="Dluhosova J."/>
            <person name="Dluhos P."/>
            <person name="Patkova L."/>
            <person name="Nedelnik J."/>
            <person name="Repkova J."/>
        </authorList>
    </citation>
    <scope>NUCLEOTIDE SEQUENCE [LARGE SCALE GENOMIC DNA]</scope>
    <source>
        <strain evidence="2">cv. Tatra</strain>
        <tissue evidence="1">Young leaves</tissue>
    </source>
</reference>
<dbReference type="AlphaFoldDB" id="A0A2K3KW72"/>